<dbReference type="GO" id="GO:0016491">
    <property type="term" value="F:oxidoreductase activity"/>
    <property type="evidence" value="ECO:0007669"/>
    <property type="project" value="UniProtKB-KW"/>
</dbReference>
<evidence type="ECO:0000256" key="2">
    <source>
        <dbReference type="ARBA" id="ARBA00022857"/>
    </source>
</evidence>
<dbReference type="InterPro" id="IPR051609">
    <property type="entry name" value="NmrA/Isoflavone_reductase-like"/>
</dbReference>
<comment type="caution">
    <text evidence="5">The sequence shown here is derived from an EMBL/GenBank/DDBJ whole genome shotgun (WGS) entry which is preliminary data.</text>
</comment>
<dbReference type="AlphaFoldDB" id="A0AAE0LMU2"/>
<feature type="domain" description="NmrA-like" evidence="4">
    <location>
        <begin position="6"/>
        <end position="245"/>
    </location>
</feature>
<dbReference type="PANTHER" id="PTHR47706">
    <property type="entry name" value="NMRA-LIKE FAMILY PROTEIN"/>
    <property type="match status" value="1"/>
</dbReference>
<evidence type="ECO:0000313" key="6">
    <source>
        <dbReference type="Proteomes" id="UP001278766"/>
    </source>
</evidence>
<keyword evidence="6" id="KW-1185">Reference proteome</keyword>
<organism evidence="5 6">
    <name type="scientific">Chaetomium fimeti</name>
    <dbReference type="NCBI Taxonomy" id="1854472"/>
    <lineage>
        <taxon>Eukaryota</taxon>
        <taxon>Fungi</taxon>
        <taxon>Dikarya</taxon>
        <taxon>Ascomycota</taxon>
        <taxon>Pezizomycotina</taxon>
        <taxon>Sordariomycetes</taxon>
        <taxon>Sordariomycetidae</taxon>
        <taxon>Sordariales</taxon>
        <taxon>Chaetomiaceae</taxon>
        <taxon>Chaetomium</taxon>
    </lineage>
</organism>
<dbReference type="InterPro" id="IPR036291">
    <property type="entry name" value="NAD(P)-bd_dom_sf"/>
</dbReference>
<dbReference type="PANTHER" id="PTHR47706:SF4">
    <property type="entry name" value="NMRA-LIKE DOMAIN-CONTAINING PROTEIN"/>
    <property type="match status" value="1"/>
</dbReference>
<accession>A0AAE0LMU2</accession>
<evidence type="ECO:0000259" key="4">
    <source>
        <dbReference type="Pfam" id="PF05368"/>
    </source>
</evidence>
<dbReference type="Pfam" id="PF05368">
    <property type="entry name" value="NmrA"/>
    <property type="match status" value="1"/>
</dbReference>
<reference evidence="5" key="1">
    <citation type="journal article" date="2023" name="Mol. Phylogenet. Evol.">
        <title>Genome-scale phylogeny and comparative genomics of the fungal order Sordariales.</title>
        <authorList>
            <person name="Hensen N."/>
            <person name="Bonometti L."/>
            <person name="Westerberg I."/>
            <person name="Brannstrom I.O."/>
            <person name="Guillou S."/>
            <person name="Cros-Aarteil S."/>
            <person name="Calhoun S."/>
            <person name="Haridas S."/>
            <person name="Kuo A."/>
            <person name="Mondo S."/>
            <person name="Pangilinan J."/>
            <person name="Riley R."/>
            <person name="LaButti K."/>
            <person name="Andreopoulos B."/>
            <person name="Lipzen A."/>
            <person name="Chen C."/>
            <person name="Yan M."/>
            <person name="Daum C."/>
            <person name="Ng V."/>
            <person name="Clum A."/>
            <person name="Steindorff A."/>
            <person name="Ohm R.A."/>
            <person name="Martin F."/>
            <person name="Silar P."/>
            <person name="Natvig D.O."/>
            <person name="Lalanne C."/>
            <person name="Gautier V."/>
            <person name="Ament-Velasquez S.L."/>
            <person name="Kruys A."/>
            <person name="Hutchinson M.I."/>
            <person name="Powell A.J."/>
            <person name="Barry K."/>
            <person name="Miller A.N."/>
            <person name="Grigoriev I.V."/>
            <person name="Debuchy R."/>
            <person name="Gladieux P."/>
            <person name="Hiltunen Thoren M."/>
            <person name="Johannesson H."/>
        </authorList>
    </citation>
    <scope>NUCLEOTIDE SEQUENCE</scope>
    <source>
        <strain evidence="5">CBS 168.71</strain>
    </source>
</reference>
<keyword evidence="2" id="KW-0521">NADP</keyword>
<evidence type="ECO:0000256" key="3">
    <source>
        <dbReference type="ARBA" id="ARBA00023002"/>
    </source>
</evidence>
<dbReference type="Proteomes" id="UP001278766">
    <property type="component" value="Unassembled WGS sequence"/>
</dbReference>
<comment type="similarity">
    <text evidence="1">Belongs to the NmrA-type oxidoreductase family. Isoflavone reductase subfamily.</text>
</comment>
<keyword evidence="3" id="KW-0560">Oxidoreductase</keyword>
<dbReference type="RefSeq" id="XP_062653993.1">
    <property type="nucleotide sequence ID" value="XM_062804932.1"/>
</dbReference>
<dbReference type="InterPro" id="IPR008030">
    <property type="entry name" value="NmrA-like"/>
</dbReference>
<sequence>MVKIAIAGPGLLAREVIDGLVAAGKHEIILLSRRDAAPEELVKGTTWVKVDFSDKEALTQVLRGVHTVLSFIVVHKDTDNAAQKTLIDAAVEAGVRRIAPSEWSLANLDQFGWYHGKLEVREYLAEKNRDRKVIEYCLFQPGWFLNYLGGMRKISTHIQPTPFTLVDHTEGHARAPGSVANKITYTAIHDVVNVVVKAIDYEGEWPTIGGINGNTLSLAEEIAIGERVRGKPYEVETLQLDDLRAGIVNTSWLPAIDQPGAAPSDNEALARHILRSLLLNAADGSGTVSDEWNQIFPDYQFTKAEDFLAGIFADA</sequence>
<proteinExistence type="inferred from homology"/>
<name>A0AAE0LMU2_9PEZI</name>
<dbReference type="EMBL" id="JAUEPN010000013">
    <property type="protein sequence ID" value="KAK3290479.1"/>
    <property type="molecule type" value="Genomic_DNA"/>
</dbReference>
<dbReference type="GeneID" id="87841880"/>
<dbReference type="SUPFAM" id="SSF51735">
    <property type="entry name" value="NAD(P)-binding Rossmann-fold domains"/>
    <property type="match status" value="1"/>
</dbReference>
<reference evidence="5" key="2">
    <citation type="submission" date="2023-06" db="EMBL/GenBank/DDBJ databases">
        <authorList>
            <consortium name="Lawrence Berkeley National Laboratory"/>
            <person name="Haridas S."/>
            <person name="Hensen N."/>
            <person name="Bonometti L."/>
            <person name="Westerberg I."/>
            <person name="Brannstrom I.O."/>
            <person name="Guillou S."/>
            <person name="Cros-Aarteil S."/>
            <person name="Calhoun S."/>
            <person name="Kuo A."/>
            <person name="Mondo S."/>
            <person name="Pangilinan J."/>
            <person name="Riley R."/>
            <person name="Labutti K."/>
            <person name="Andreopoulos B."/>
            <person name="Lipzen A."/>
            <person name="Chen C."/>
            <person name="Yanf M."/>
            <person name="Daum C."/>
            <person name="Ng V."/>
            <person name="Clum A."/>
            <person name="Steindorff A."/>
            <person name="Ohm R."/>
            <person name="Martin F."/>
            <person name="Silar P."/>
            <person name="Natvig D."/>
            <person name="Lalanne C."/>
            <person name="Gautier V."/>
            <person name="Ament-Velasquez S.L."/>
            <person name="Kruys A."/>
            <person name="Hutchinson M.I."/>
            <person name="Powell A.J."/>
            <person name="Barry K."/>
            <person name="Miller A.N."/>
            <person name="Grigoriev I.V."/>
            <person name="Debuchy R."/>
            <person name="Gladieux P."/>
            <person name="Thoren M.H."/>
            <person name="Johannesson H."/>
        </authorList>
    </citation>
    <scope>NUCLEOTIDE SEQUENCE</scope>
    <source>
        <strain evidence="5">CBS 168.71</strain>
    </source>
</reference>
<dbReference type="Gene3D" id="3.40.50.720">
    <property type="entry name" value="NAD(P)-binding Rossmann-like Domain"/>
    <property type="match status" value="1"/>
</dbReference>
<gene>
    <name evidence="5" type="ORF">B0H64DRAFT_412452</name>
</gene>
<protein>
    <recommendedName>
        <fullName evidence="4">NmrA-like domain-containing protein</fullName>
    </recommendedName>
</protein>
<evidence type="ECO:0000256" key="1">
    <source>
        <dbReference type="ARBA" id="ARBA00005725"/>
    </source>
</evidence>
<evidence type="ECO:0000313" key="5">
    <source>
        <dbReference type="EMBL" id="KAK3290479.1"/>
    </source>
</evidence>